<feature type="compositionally biased region" description="Basic and acidic residues" evidence="1">
    <location>
        <begin position="16"/>
        <end position="31"/>
    </location>
</feature>
<dbReference type="EMBL" id="CAJOBE010057316">
    <property type="protein sequence ID" value="CAF4375895.1"/>
    <property type="molecule type" value="Genomic_DNA"/>
</dbReference>
<dbReference type="Proteomes" id="UP000663874">
    <property type="component" value="Unassembled WGS sequence"/>
</dbReference>
<feature type="non-terminal residue" evidence="2">
    <location>
        <position position="1"/>
    </location>
</feature>
<reference evidence="2" key="1">
    <citation type="submission" date="2021-02" db="EMBL/GenBank/DDBJ databases">
        <authorList>
            <person name="Nowell W R."/>
        </authorList>
    </citation>
    <scope>NUCLEOTIDE SEQUENCE</scope>
</reference>
<organism evidence="2 3">
    <name type="scientific">Rotaria sordida</name>
    <dbReference type="NCBI Taxonomy" id="392033"/>
    <lineage>
        <taxon>Eukaryota</taxon>
        <taxon>Metazoa</taxon>
        <taxon>Spiralia</taxon>
        <taxon>Gnathifera</taxon>
        <taxon>Rotifera</taxon>
        <taxon>Eurotatoria</taxon>
        <taxon>Bdelloidea</taxon>
        <taxon>Philodinida</taxon>
        <taxon>Philodinidae</taxon>
        <taxon>Rotaria</taxon>
    </lineage>
</organism>
<evidence type="ECO:0000256" key="1">
    <source>
        <dbReference type="SAM" id="MobiDB-lite"/>
    </source>
</evidence>
<protein>
    <submittedName>
        <fullName evidence="2">Uncharacterized protein</fullName>
    </submittedName>
</protein>
<sequence length="38" mass="4267">PALIKTFASLSSSINKKQEQINSKEEKEKTNSKSIFDP</sequence>
<accession>A0A820MQ27</accession>
<gene>
    <name evidence="2" type="ORF">FNK824_LOCUS43148</name>
</gene>
<name>A0A820MQ27_9BILA</name>
<evidence type="ECO:0000313" key="2">
    <source>
        <dbReference type="EMBL" id="CAF4375895.1"/>
    </source>
</evidence>
<comment type="caution">
    <text evidence="2">The sequence shown here is derived from an EMBL/GenBank/DDBJ whole genome shotgun (WGS) entry which is preliminary data.</text>
</comment>
<proteinExistence type="predicted"/>
<dbReference type="AlphaFoldDB" id="A0A820MQ27"/>
<evidence type="ECO:0000313" key="3">
    <source>
        <dbReference type="Proteomes" id="UP000663874"/>
    </source>
</evidence>
<feature type="region of interest" description="Disordered" evidence="1">
    <location>
        <begin position="14"/>
        <end position="38"/>
    </location>
</feature>